<dbReference type="InterPro" id="IPR019188">
    <property type="entry name" value="SNAPC1"/>
</dbReference>
<comment type="caution">
    <text evidence="2">The sequence shown here is derived from an EMBL/GenBank/DDBJ whole genome shotgun (WGS) entry which is preliminary data.</text>
</comment>
<dbReference type="Pfam" id="PF09808">
    <property type="entry name" value="SNAPC1"/>
    <property type="match status" value="1"/>
</dbReference>
<gene>
    <name evidence="2" type="ORF">SNAT2548_LOCUS10758</name>
</gene>
<dbReference type="EMBL" id="CAJNDS010000911">
    <property type="protein sequence ID" value="CAE7240386.1"/>
    <property type="molecule type" value="Genomic_DNA"/>
</dbReference>
<dbReference type="OrthoDB" id="428766at2759"/>
<sequence>MVLKRLANGLVDGAASGLASAKDAKVKAKAKAKARKAKPAKPKGKAEAHADRSRTAKVLGDEEDMLKIEDESSNEDPDGPTRPGQEAAPYFSSFQRRNFEPFTILPGRCTVLQKDVHTIATEFKKRLQAKAADGDFGQRELPYVGGFAIFREIFTEWGFSVIVEYNKLEVDRDCFQYICGICWCAMSDADNIVSKVAIVFLLYLLFANQKEQVFAIPASQEVLEELVVLQTILSGHCRATTVSSVSEVAGFVDNASAVYLQAACVSRTSLARAPTLRVVWLD</sequence>
<feature type="region of interest" description="Disordered" evidence="1">
    <location>
        <begin position="18"/>
        <end position="87"/>
    </location>
</feature>
<evidence type="ECO:0000256" key="1">
    <source>
        <dbReference type="SAM" id="MobiDB-lite"/>
    </source>
</evidence>
<feature type="compositionally biased region" description="Basic and acidic residues" evidence="1">
    <location>
        <begin position="44"/>
        <end position="54"/>
    </location>
</feature>
<dbReference type="AlphaFoldDB" id="A0A812L7Z2"/>
<protein>
    <submittedName>
        <fullName evidence="2">Uncharacterized protein</fullName>
    </submittedName>
</protein>
<evidence type="ECO:0000313" key="2">
    <source>
        <dbReference type="EMBL" id="CAE7240386.1"/>
    </source>
</evidence>
<dbReference type="Proteomes" id="UP000604046">
    <property type="component" value="Unassembled WGS sequence"/>
</dbReference>
<feature type="compositionally biased region" description="Basic residues" evidence="1">
    <location>
        <begin position="27"/>
        <end position="43"/>
    </location>
</feature>
<accession>A0A812L7Z2</accession>
<keyword evidence="3" id="KW-1185">Reference proteome</keyword>
<name>A0A812L7Z2_9DINO</name>
<evidence type="ECO:0000313" key="3">
    <source>
        <dbReference type="Proteomes" id="UP000604046"/>
    </source>
</evidence>
<reference evidence="2" key="1">
    <citation type="submission" date="2021-02" db="EMBL/GenBank/DDBJ databases">
        <authorList>
            <person name="Dougan E. K."/>
            <person name="Rhodes N."/>
            <person name="Thang M."/>
            <person name="Chan C."/>
        </authorList>
    </citation>
    <scope>NUCLEOTIDE SEQUENCE</scope>
</reference>
<proteinExistence type="predicted"/>
<organism evidence="2 3">
    <name type="scientific">Symbiodinium natans</name>
    <dbReference type="NCBI Taxonomy" id="878477"/>
    <lineage>
        <taxon>Eukaryota</taxon>
        <taxon>Sar</taxon>
        <taxon>Alveolata</taxon>
        <taxon>Dinophyceae</taxon>
        <taxon>Suessiales</taxon>
        <taxon>Symbiodiniaceae</taxon>
        <taxon>Symbiodinium</taxon>
    </lineage>
</organism>